<dbReference type="RefSeq" id="WP_142004735.1">
    <property type="nucleotide sequence ID" value="NZ_CAJTBP010000001.1"/>
</dbReference>
<keyword evidence="2" id="KW-1185">Reference proteome</keyword>
<dbReference type="InterPro" id="IPR022074">
    <property type="entry name" value="DUF3626"/>
</dbReference>
<accession>A0A542XAA4</accession>
<evidence type="ECO:0000313" key="2">
    <source>
        <dbReference type="Proteomes" id="UP000318336"/>
    </source>
</evidence>
<evidence type="ECO:0000313" key="1">
    <source>
        <dbReference type="EMBL" id="TQL32676.1"/>
    </source>
</evidence>
<proteinExistence type="predicted"/>
<dbReference type="OrthoDB" id="3770261at2"/>
<organism evidence="1 2">
    <name type="scientific">Barrientosiimonas humi</name>
    <dbReference type="NCBI Taxonomy" id="999931"/>
    <lineage>
        <taxon>Bacteria</taxon>
        <taxon>Bacillati</taxon>
        <taxon>Actinomycetota</taxon>
        <taxon>Actinomycetes</taxon>
        <taxon>Micrococcales</taxon>
        <taxon>Dermacoccaceae</taxon>
        <taxon>Barrientosiimonas</taxon>
    </lineage>
</organism>
<protein>
    <submittedName>
        <fullName evidence="1">Uncharacterized protein DUF3626</fullName>
    </submittedName>
</protein>
<name>A0A542XAA4_9MICO</name>
<reference evidence="1 2" key="1">
    <citation type="submission" date="2019-06" db="EMBL/GenBank/DDBJ databases">
        <title>Sequencing the genomes of 1000 actinobacteria strains.</title>
        <authorList>
            <person name="Klenk H.-P."/>
        </authorList>
    </citation>
    <scope>NUCLEOTIDE SEQUENCE [LARGE SCALE GENOMIC DNA]</scope>
    <source>
        <strain evidence="1 2">DSM 24617</strain>
    </source>
</reference>
<gene>
    <name evidence="1" type="ORF">FB554_0808</name>
</gene>
<dbReference type="AlphaFoldDB" id="A0A542XAA4"/>
<dbReference type="EMBL" id="VFOK01000001">
    <property type="protein sequence ID" value="TQL32676.1"/>
    <property type="molecule type" value="Genomic_DNA"/>
</dbReference>
<dbReference type="Pfam" id="PF12294">
    <property type="entry name" value="DUF3626"/>
    <property type="match status" value="2"/>
</dbReference>
<dbReference type="Proteomes" id="UP000318336">
    <property type="component" value="Unassembled WGS sequence"/>
</dbReference>
<comment type="caution">
    <text evidence="1">The sequence shown here is derived from an EMBL/GenBank/DDBJ whole genome shotgun (WGS) entry which is preliminary data.</text>
</comment>
<sequence>MTAAQDRALEAVRARAADADAAVPGAPTLTINLHPDRLDRRGRPVLEALVADGEVHNQFVTGISAGGLDSVMRGARTRWEQAMFGDAYDHADPHERPRYAGLSLVRDPWGACPRFGSGHLRLRPELLERTTFTWGDSVTDPTAAGVWGRMGAVLRAAQADGWSELTGAPRRAADLRDTYVEAQVHAPVRLAGDVEALVLDESFRGSAVEQVAGAAATSCGFDLEWAPARSLDPDALDPAFRTGLTPRLAREVHARLARPGQPLDAELVGRAAQEVVRSRGEGWQAYGDVGQTLQEVKYLWHHLVRFGTPGTDR</sequence>